<comment type="similarity">
    <text evidence="1">Belongs to the cytochrome P450 family.</text>
</comment>
<dbReference type="GeneID" id="54468004"/>
<dbReference type="InterPro" id="IPR002401">
    <property type="entry name" value="Cyt_P450_E_grp-I"/>
</dbReference>
<dbReference type="GO" id="GO:0016705">
    <property type="term" value="F:oxidoreductase activity, acting on paired donors, with incorporation or reduction of molecular oxygen"/>
    <property type="evidence" value="ECO:0007669"/>
    <property type="project" value="InterPro"/>
</dbReference>
<evidence type="ECO:0000256" key="2">
    <source>
        <dbReference type="ARBA" id="ARBA00022723"/>
    </source>
</evidence>
<dbReference type="GO" id="GO:0020037">
    <property type="term" value="F:heme binding"/>
    <property type="evidence" value="ECO:0007669"/>
    <property type="project" value="InterPro"/>
</dbReference>
<evidence type="ECO:0000313" key="6">
    <source>
        <dbReference type="Proteomes" id="UP000504636"/>
    </source>
</evidence>
<dbReference type="GO" id="GO:0005506">
    <property type="term" value="F:iron ion binding"/>
    <property type="evidence" value="ECO:0007669"/>
    <property type="project" value="InterPro"/>
</dbReference>
<name>A0A6A6YZ78_9PEZI</name>
<evidence type="ECO:0000256" key="1">
    <source>
        <dbReference type="ARBA" id="ARBA00010617"/>
    </source>
</evidence>
<keyword evidence="4" id="KW-0408">Iron</keyword>
<gene>
    <name evidence="5 7" type="ORF">BDZ99DRAFT_553841</name>
</gene>
<dbReference type="SUPFAM" id="SSF48264">
    <property type="entry name" value="Cytochrome P450"/>
    <property type="match status" value="1"/>
</dbReference>
<dbReference type="PANTHER" id="PTHR46300:SF9">
    <property type="entry name" value="P450, PUTATIVE-RELATED"/>
    <property type="match status" value="1"/>
</dbReference>
<keyword evidence="2" id="KW-0479">Metal-binding</keyword>
<dbReference type="GO" id="GO:0004497">
    <property type="term" value="F:monooxygenase activity"/>
    <property type="evidence" value="ECO:0007669"/>
    <property type="project" value="InterPro"/>
</dbReference>
<organism evidence="5">
    <name type="scientific">Mytilinidion resinicola</name>
    <dbReference type="NCBI Taxonomy" id="574789"/>
    <lineage>
        <taxon>Eukaryota</taxon>
        <taxon>Fungi</taxon>
        <taxon>Dikarya</taxon>
        <taxon>Ascomycota</taxon>
        <taxon>Pezizomycotina</taxon>
        <taxon>Dothideomycetes</taxon>
        <taxon>Pleosporomycetidae</taxon>
        <taxon>Mytilinidiales</taxon>
        <taxon>Mytilinidiaceae</taxon>
        <taxon>Mytilinidion</taxon>
    </lineage>
</organism>
<proteinExistence type="inferred from homology"/>
<dbReference type="InterPro" id="IPR036396">
    <property type="entry name" value="Cyt_P450_sf"/>
</dbReference>
<protein>
    <submittedName>
        <fullName evidence="5 7">Cytochrome P450</fullName>
    </submittedName>
</protein>
<dbReference type="RefSeq" id="XP_033580812.1">
    <property type="nucleotide sequence ID" value="XM_033727111.1"/>
</dbReference>
<dbReference type="InterPro" id="IPR001128">
    <property type="entry name" value="Cyt_P450"/>
</dbReference>
<reference evidence="7" key="3">
    <citation type="submission" date="2025-04" db="UniProtKB">
        <authorList>
            <consortium name="RefSeq"/>
        </authorList>
    </citation>
    <scope>IDENTIFICATION</scope>
    <source>
        <strain evidence="7">CBS 304.34</strain>
    </source>
</reference>
<reference evidence="7" key="2">
    <citation type="submission" date="2020-04" db="EMBL/GenBank/DDBJ databases">
        <authorList>
            <consortium name="NCBI Genome Project"/>
        </authorList>
    </citation>
    <scope>NUCLEOTIDE SEQUENCE</scope>
    <source>
        <strain evidence="7">CBS 304.34</strain>
    </source>
</reference>
<keyword evidence="6" id="KW-1185">Reference proteome</keyword>
<dbReference type="Pfam" id="PF00067">
    <property type="entry name" value="p450"/>
    <property type="match status" value="3"/>
</dbReference>
<accession>A0A6A6YZ78</accession>
<reference evidence="5 7" key="1">
    <citation type="journal article" date="2020" name="Stud. Mycol.">
        <title>101 Dothideomycetes genomes: a test case for predicting lifestyles and emergence of pathogens.</title>
        <authorList>
            <person name="Haridas S."/>
            <person name="Albert R."/>
            <person name="Binder M."/>
            <person name="Bloem J."/>
            <person name="Labutti K."/>
            <person name="Salamov A."/>
            <person name="Andreopoulos B."/>
            <person name="Baker S."/>
            <person name="Barry K."/>
            <person name="Bills G."/>
            <person name="Bluhm B."/>
            <person name="Cannon C."/>
            <person name="Castanera R."/>
            <person name="Culley D."/>
            <person name="Daum C."/>
            <person name="Ezra D."/>
            <person name="Gonzalez J."/>
            <person name="Henrissat B."/>
            <person name="Kuo A."/>
            <person name="Liang C."/>
            <person name="Lipzen A."/>
            <person name="Lutzoni F."/>
            <person name="Magnuson J."/>
            <person name="Mondo S."/>
            <person name="Nolan M."/>
            <person name="Ohm R."/>
            <person name="Pangilinan J."/>
            <person name="Park H.-J."/>
            <person name="Ramirez L."/>
            <person name="Alfaro M."/>
            <person name="Sun H."/>
            <person name="Tritt A."/>
            <person name="Yoshinaga Y."/>
            <person name="Zwiers L.-H."/>
            <person name="Turgeon B."/>
            <person name="Goodwin S."/>
            <person name="Spatafora J."/>
            <person name="Crous P."/>
            <person name="Grigoriev I."/>
        </authorList>
    </citation>
    <scope>NUCLEOTIDE SEQUENCE</scope>
    <source>
        <strain evidence="5 7">CBS 304.34</strain>
    </source>
</reference>
<dbReference type="OrthoDB" id="1055148at2759"/>
<dbReference type="Gene3D" id="1.10.630.10">
    <property type="entry name" value="Cytochrome P450"/>
    <property type="match status" value="1"/>
</dbReference>
<dbReference type="InterPro" id="IPR050364">
    <property type="entry name" value="Cytochrome_P450_fung"/>
</dbReference>
<evidence type="ECO:0000256" key="4">
    <source>
        <dbReference type="ARBA" id="ARBA00023004"/>
    </source>
</evidence>
<dbReference type="PRINTS" id="PR00463">
    <property type="entry name" value="EP450I"/>
</dbReference>
<dbReference type="AlphaFoldDB" id="A0A6A6YZ78"/>
<evidence type="ECO:0000313" key="5">
    <source>
        <dbReference type="EMBL" id="KAF2813848.1"/>
    </source>
</evidence>
<dbReference type="EMBL" id="MU003695">
    <property type="protein sequence ID" value="KAF2813848.1"/>
    <property type="molecule type" value="Genomic_DNA"/>
</dbReference>
<keyword evidence="3" id="KW-0560">Oxidoreductase</keyword>
<sequence length="477" mass="53100">MTYTPPRTLAAFFVYLVIRYLNQTDVPKIRGLPEIPGIPLFGNLIQLGTCHHVAAQKLADKYGPVFQARLGSKRVVYVNSFEAVKSIWITQQSALISCLTLHIFYKVINNDGKSFSSSESFPVGASPWDESCTQRKKAIASAITFNLILILDTTSSEPRVHSYMPFVDLEVMESLKELHDSSIGDLDIKPYIQPMALNMSPTTCYGYRISRGVNDALLREITDVEKKLTMFRGTSSNWQDFIPLLHLGSKKNIEANACKLRRQKYIGFLHDILKEKVAVDTDKPCVAGSSIGMPMVSGGLDTLPGNIIMAIGYLSSDHGAEIQKRAYEEIIKVYADGDAWKKCLEGEKVAYITALTKETLRFWSTIPISLPRVNIALIQYQGAMIPPGTAFLHPPHYAYGAGSRMCAGVQLANRELYVFLVRIIVAFEVVPAQNARDRPVLDALKCNADPSSLTMMPKPFKVGSWIIESEMRTNHLV</sequence>
<evidence type="ECO:0000256" key="3">
    <source>
        <dbReference type="ARBA" id="ARBA00023002"/>
    </source>
</evidence>
<dbReference type="Proteomes" id="UP000504636">
    <property type="component" value="Unplaced"/>
</dbReference>
<evidence type="ECO:0000313" key="7">
    <source>
        <dbReference type="RefSeq" id="XP_033580812.1"/>
    </source>
</evidence>
<dbReference type="PANTHER" id="PTHR46300">
    <property type="entry name" value="P450, PUTATIVE (EUROFUNG)-RELATED-RELATED"/>
    <property type="match status" value="1"/>
</dbReference>